<protein>
    <recommendedName>
        <fullName evidence="2">Acetylglutamate kinase</fullName>
    </recommendedName>
</protein>
<accession>A0A644WBW1</accession>
<gene>
    <name evidence="1" type="ORF">SDC9_47556</name>
</gene>
<proteinExistence type="predicted"/>
<organism evidence="1">
    <name type="scientific">bioreactor metagenome</name>
    <dbReference type="NCBI Taxonomy" id="1076179"/>
    <lineage>
        <taxon>unclassified sequences</taxon>
        <taxon>metagenomes</taxon>
        <taxon>ecological metagenomes</taxon>
    </lineage>
</organism>
<evidence type="ECO:0008006" key="2">
    <source>
        <dbReference type="Google" id="ProtNLM"/>
    </source>
</evidence>
<sequence length="189" mass="21819">MYRNNNCAVPSNLSPKQQQLYNTLRRLWMEHVLWTRFFIVSTAFDLPDLEYVTNRLLRNPADFAYVLRPLYGSERAMRFANLLTDHLQIAGQLVNAAKAGDTGSADRLREKWYLNASEIASFLSELNPCWDVITWRELLYDHLKMTENEATYILSGEYTAGIDQYAAIQEEALIMADVMARGIIGQFRI</sequence>
<evidence type="ECO:0000313" key="1">
    <source>
        <dbReference type="EMBL" id="MPM01316.1"/>
    </source>
</evidence>
<reference evidence="1" key="1">
    <citation type="submission" date="2019-08" db="EMBL/GenBank/DDBJ databases">
        <authorList>
            <person name="Kucharzyk K."/>
            <person name="Murdoch R.W."/>
            <person name="Higgins S."/>
            <person name="Loffler F."/>
        </authorList>
    </citation>
    <scope>NUCLEOTIDE SEQUENCE</scope>
</reference>
<comment type="caution">
    <text evidence="1">The sequence shown here is derived from an EMBL/GenBank/DDBJ whole genome shotgun (WGS) entry which is preliminary data.</text>
</comment>
<dbReference type="AlphaFoldDB" id="A0A644WBW1"/>
<name>A0A644WBW1_9ZZZZ</name>
<dbReference type="EMBL" id="VSSQ01000788">
    <property type="protein sequence ID" value="MPM01316.1"/>
    <property type="molecule type" value="Genomic_DNA"/>
</dbReference>